<dbReference type="EMBL" id="JAPTNE010000038">
    <property type="protein sequence ID" value="MCZ0809566.1"/>
    <property type="molecule type" value="Genomic_DNA"/>
</dbReference>
<dbReference type="AlphaFoldDB" id="A0AAP3GAI3"/>
<organism evidence="1 2">
    <name type="scientific">Brevibacillus laterosporus</name>
    <name type="common">Bacillus laterosporus</name>
    <dbReference type="NCBI Taxonomy" id="1465"/>
    <lineage>
        <taxon>Bacteria</taxon>
        <taxon>Bacillati</taxon>
        <taxon>Bacillota</taxon>
        <taxon>Bacilli</taxon>
        <taxon>Bacillales</taxon>
        <taxon>Paenibacillaceae</taxon>
        <taxon>Brevibacillus</taxon>
    </lineage>
</organism>
<evidence type="ECO:0000313" key="1">
    <source>
        <dbReference type="EMBL" id="MCZ0809566.1"/>
    </source>
</evidence>
<gene>
    <name evidence="1" type="ORF">O0554_22145</name>
</gene>
<dbReference type="Proteomes" id="UP001077662">
    <property type="component" value="Unassembled WGS sequence"/>
</dbReference>
<protein>
    <submittedName>
        <fullName evidence="1">Uncharacterized protein</fullName>
    </submittedName>
</protein>
<name>A0AAP3GAI3_BRELA</name>
<dbReference type="RefSeq" id="WP_162932785.1">
    <property type="nucleotide sequence ID" value="NZ_CP032410.1"/>
</dbReference>
<comment type="caution">
    <text evidence="1">The sequence shown here is derived from an EMBL/GenBank/DDBJ whole genome shotgun (WGS) entry which is preliminary data.</text>
</comment>
<sequence length="45" mass="5084">MRKKIDLELKGIKPAQEMISVVLEVDLEWAGEKHESNDSSNGDRS</sequence>
<accession>A0AAP3GAI3</accession>
<evidence type="ECO:0000313" key="2">
    <source>
        <dbReference type="Proteomes" id="UP001077662"/>
    </source>
</evidence>
<reference evidence="1" key="1">
    <citation type="submission" date="2022-09" db="EMBL/GenBank/DDBJ databases">
        <title>Genome analysis and characterization of larvicidal activity of Brevibacillus strains.</title>
        <authorList>
            <person name="Patrusheva E.V."/>
            <person name="Izotova A.O."/>
            <person name="Toshchakov S.V."/>
            <person name="Sineoky S.P."/>
        </authorList>
    </citation>
    <scope>NUCLEOTIDE SEQUENCE</scope>
    <source>
        <strain evidence="1">VKPM_B-13247</strain>
    </source>
</reference>
<proteinExistence type="predicted"/>